<accession>A0A365U5R4</accession>
<evidence type="ECO:0000256" key="3">
    <source>
        <dbReference type="ARBA" id="ARBA00022723"/>
    </source>
</evidence>
<dbReference type="GO" id="GO:0004497">
    <property type="term" value="F:monooxygenase activity"/>
    <property type="evidence" value="ECO:0007669"/>
    <property type="project" value="UniProtKB-KW"/>
</dbReference>
<keyword evidence="3" id="KW-0479">Metal-binding</keyword>
<evidence type="ECO:0000313" key="9">
    <source>
        <dbReference type="Proteomes" id="UP000253370"/>
    </source>
</evidence>
<dbReference type="GO" id="GO:0020037">
    <property type="term" value="F:heme binding"/>
    <property type="evidence" value="ECO:0007669"/>
    <property type="project" value="InterPro"/>
</dbReference>
<dbReference type="PANTHER" id="PTHR46696:SF1">
    <property type="entry name" value="CYTOCHROME P450 YJIB-RELATED"/>
    <property type="match status" value="1"/>
</dbReference>
<comment type="caution">
    <text evidence="8">The sequence shown here is derived from an EMBL/GenBank/DDBJ whole genome shotgun (WGS) entry which is preliminary data.</text>
</comment>
<dbReference type="GO" id="GO:0005506">
    <property type="term" value="F:iron ion binding"/>
    <property type="evidence" value="ECO:0007669"/>
    <property type="project" value="InterPro"/>
</dbReference>
<comment type="function">
    <text evidence="7">Cytochromes P450 are a group of heme-thiolate monooxygenases. They oxidize a variety of structurally unrelated compounds, including steroids, fatty acids, and xenobiotics.</text>
</comment>
<dbReference type="PRINTS" id="PR00359">
    <property type="entry name" value="BP450"/>
</dbReference>
<dbReference type="EMBL" id="QNTQ01000015">
    <property type="protein sequence ID" value="RBI83674.1"/>
    <property type="molecule type" value="Genomic_DNA"/>
</dbReference>
<dbReference type="Proteomes" id="UP000253370">
    <property type="component" value="Unassembled WGS sequence"/>
</dbReference>
<keyword evidence="6" id="KW-0503">Monooxygenase</keyword>
<evidence type="ECO:0000256" key="7">
    <source>
        <dbReference type="ARBA" id="ARBA00043906"/>
    </source>
</evidence>
<protein>
    <submittedName>
        <fullName evidence="8">Cytochrome P450</fullName>
    </submittedName>
</protein>
<keyword evidence="2" id="KW-0349">Heme</keyword>
<keyword evidence="9" id="KW-1185">Reference proteome</keyword>
<organism evidence="8 9">
    <name type="scientific">Rhodosalinus halophilus</name>
    <dbReference type="NCBI Taxonomy" id="2259333"/>
    <lineage>
        <taxon>Bacteria</taxon>
        <taxon>Pseudomonadati</taxon>
        <taxon>Pseudomonadota</taxon>
        <taxon>Alphaproteobacteria</taxon>
        <taxon>Rhodobacterales</taxon>
        <taxon>Paracoccaceae</taxon>
        <taxon>Rhodosalinus</taxon>
    </lineage>
</organism>
<keyword evidence="5" id="KW-0408">Iron</keyword>
<evidence type="ECO:0000256" key="1">
    <source>
        <dbReference type="ARBA" id="ARBA00010617"/>
    </source>
</evidence>
<dbReference type="CDD" id="cd20625">
    <property type="entry name" value="CYP164-like"/>
    <property type="match status" value="1"/>
</dbReference>
<dbReference type="SUPFAM" id="SSF48264">
    <property type="entry name" value="Cytochrome P450"/>
    <property type="match status" value="1"/>
</dbReference>
<evidence type="ECO:0000256" key="2">
    <source>
        <dbReference type="ARBA" id="ARBA00022617"/>
    </source>
</evidence>
<dbReference type="PANTHER" id="PTHR46696">
    <property type="entry name" value="P450, PUTATIVE (EUROFUNG)-RELATED"/>
    <property type="match status" value="1"/>
</dbReference>
<dbReference type="Gene3D" id="1.10.630.10">
    <property type="entry name" value="Cytochrome P450"/>
    <property type="match status" value="1"/>
</dbReference>
<dbReference type="InterPro" id="IPR002397">
    <property type="entry name" value="Cyt_P450_B"/>
</dbReference>
<gene>
    <name evidence="8" type="ORF">DRV85_15125</name>
</gene>
<comment type="similarity">
    <text evidence="1">Belongs to the cytochrome P450 family.</text>
</comment>
<dbReference type="FunFam" id="1.10.630.10:FF:000018">
    <property type="entry name" value="Cytochrome P450 monooxygenase"/>
    <property type="match status" value="1"/>
</dbReference>
<dbReference type="InterPro" id="IPR036396">
    <property type="entry name" value="Cyt_P450_sf"/>
</dbReference>
<evidence type="ECO:0000256" key="6">
    <source>
        <dbReference type="ARBA" id="ARBA00023033"/>
    </source>
</evidence>
<dbReference type="Pfam" id="PF00067">
    <property type="entry name" value="p450"/>
    <property type="match status" value="1"/>
</dbReference>
<proteinExistence type="inferred from homology"/>
<dbReference type="RefSeq" id="WP_113290317.1">
    <property type="nucleotide sequence ID" value="NZ_QNTQ01000015.1"/>
</dbReference>
<evidence type="ECO:0000256" key="5">
    <source>
        <dbReference type="ARBA" id="ARBA00023004"/>
    </source>
</evidence>
<dbReference type="AlphaFoldDB" id="A0A365U5R4"/>
<dbReference type="PRINTS" id="PR00385">
    <property type="entry name" value="P450"/>
</dbReference>
<sequence length="421" mass="46610">MTDVTELDRDSARAAEVAREFDLANPPDGFVENPFPVYAALLAHAPVLRQPDGSVLLSRYADLDRVYRDTKRFSSDKHEAFAPKFGRGSPLYEHHTTSLVFSDPPLHTRVRKIMTSALTPRAIQRMEPGLIETVEHLLDAMAEKERAGGTVDLIEDFASTIPIQIIGNLLDVPMEERGPLRDWSLAILGALEPVLSAEELARGNRAVEEFKIYLEDLVARRRAAPGDPETDVLTRLIRGEGADAQLSETELLQNCIFILNAGHETTTNLIGNGLAALHDFPEARAQLLENPDLIQPAVEEILRFYSPNQLGNRETTEEVEFGGMTIPAGTNLHLCIGAANRDPAQFPEPERFDIARKPNKHLAFAGGPHVCVGLTLARLEGRIAIGRLLARFPRYEILAGRELGGRMRFRGYARLPAQLMP</sequence>
<evidence type="ECO:0000256" key="4">
    <source>
        <dbReference type="ARBA" id="ARBA00023002"/>
    </source>
</evidence>
<evidence type="ECO:0000313" key="8">
    <source>
        <dbReference type="EMBL" id="RBI83674.1"/>
    </source>
</evidence>
<dbReference type="OrthoDB" id="9801155at2"/>
<dbReference type="InterPro" id="IPR001128">
    <property type="entry name" value="Cyt_P450"/>
</dbReference>
<reference evidence="8 9" key="1">
    <citation type="submission" date="2018-07" db="EMBL/GenBank/DDBJ databases">
        <title>Rhodosalinus sp. strain E84T genomic sequence and assembly.</title>
        <authorList>
            <person name="Liu Z.-W."/>
            <person name="Lu D.-C."/>
        </authorList>
    </citation>
    <scope>NUCLEOTIDE SEQUENCE [LARGE SCALE GENOMIC DNA]</scope>
    <source>
        <strain evidence="8 9">E84</strain>
    </source>
</reference>
<keyword evidence="4" id="KW-0560">Oxidoreductase</keyword>
<dbReference type="GO" id="GO:0016705">
    <property type="term" value="F:oxidoreductase activity, acting on paired donors, with incorporation or reduction of molecular oxygen"/>
    <property type="evidence" value="ECO:0007669"/>
    <property type="project" value="InterPro"/>
</dbReference>
<name>A0A365U5R4_9RHOB</name>